<evidence type="ECO:0000256" key="1">
    <source>
        <dbReference type="ARBA" id="ARBA00004173"/>
    </source>
</evidence>
<keyword evidence="6 7" id="KW-0496">Mitochondrion</keyword>
<organism evidence="10 11">
    <name type="scientific">Dimorphilus gyrociliatus</name>
    <dbReference type="NCBI Taxonomy" id="2664684"/>
    <lineage>
        <taxon>Eukaryota</taxon>
        <taxon>Metazoa</taxon>
        <taxon>Spiralia</taxon>
        <taxon>Lophotrochozoa</taxon>
        <taxon>Annelida</taxon>
        <taxon>Polychaeta</taxon>
        <taxon>Polychaeta incertae sedis</taxon>
        <taxon>Dinophilidae</taxon>
        <taxon>Dimorphilus</taxon>
    </lineage>
</organism>
<dbReference type="SUPFAM" id="SSF100950">
    <property type="entry name" value="NagB/RpiA/CoA transferase-like"/>
    <property type="match status" value="2"/>
</dbReference>
<dbReference type="Gene3D" id="3.40.1080.10">
    <property type="entry name" value="Glutaconate Coenzyme A-transferase"/>
    <property type="match status" value="2"/>
</dbReference>
<dbReference type="PIRSF" id="PIRSF000858">
    <property type="entry name" value="SCOT-t"/>
    <property type="match status" value="1"/>
</dbReference>
<dbReference type="EC" id="2.8.3.5" evidence="7"/>
<feature type="active site" description="5-glutamyl coenzyme A thioester intermediate" evidence="8">
    <location>
        <position position="350"/>
    </location>
</feature>
<dbReference type="PROSITE" id="PS01274">
    <property type="entry name" value="COA_TRANSF_2"/>
    <property type="match status" value="1"/>
</dbReference>
<dbReference type="InterPro" id="IPR004165">
    <property type="entry name" value="CoA_trans_fam_I"/>
</dbReference>
<dbReference type="Proteomes" id="UP000549394">
    <property type="component" value="Unassembled WGS sequence"/>
</dbReference>
<sequence length="524" mass="56719">MASVMQRFVFRKYFSKAFLKHQVVSSCKLTLQASAFSTCTANRAKLYKCTNEAVADIPDGSTILVGGFGLCGIPENLILGLLKSGSKQLTAVSNNAGVDDFGLGLLLQTKQIKRMISSYVGENAEFERQYLAGELEVELTPQGTLAERVRAGGAGVAAFFTPTAFGTLIHEGGSPIKYNPDGSGIEIASEAREHRVFNGRDFIMETAITGDFALVKGYKADEAGNVIFRKAARNFNPAMARAAKTTIVEVEEIVPAGSLSPEEVHLPGVYVDRIVKGPKYEKRIERRTLTQPASKKNDNKSNPAMEMRQRIIKRAACEFKDGMYANLGIGMPMLASNYIPKGMSVNLQSENGILGLGPFPVPGEEDADLINAGKETVTVLPGASFFGSDESFAMIRGGHIDLTILGAMQVSQYGDIANWMIPGKMVKGMGGAMDLVSSHGTKVVVTMEHTAKGGKHKILNECNLPLTGKQCVDMIITEKAVFEVNREKGLKLIEIADNVDVQNVIESTECEFEVAEDLKPMQMI</sequence>
<dbReference type="FunFam" id="3.40.1080.10:FF:000001">
    <property type="entry name" value="Succinyl-coa:3-ketoacid-coenzyme a transferase subunit b"/>
    <property type="match status" value="1"/>
</dbReference>
<comment type="subcellular location">
    <subcellularLocation>
        <location evidence="1">Mitochondrion</location>
    </subcellularLocation>
</comment>
<evidence type="ECO:0000313" key="11">
    <source>
        <dbReference type="Proteomes" id="UP000549394"/>
    </source>
</evidence>
<comment type="similarity">
    <text evidence="3 7">Belongs to the 3-oxoacid CoA-transferase family.</text>
</comment>
<dbReference type="InterPro" id="IPR014388">
    <property type="entry name" value="3-oxoacid_CoA-transferase"/>
</dbReference>
<dbReference type="NCBIfam" id="TIGR02429">
    <property type="entry name" value="pcaI_scoA_fam"/>
    <property type="match status" value="1"/>
</dbReference>
<evidence type="ECO:0000256" key="7">
    <source>
        <dbReference type="PIRNR" id="PIRNR000858"/>
    </source>
</evidence>
<evidence type="ECO:0000256" key="8">
    <source>
        <dbReference type="PIRSR" id="PIRSR000858-1"/>
    </source>
</evidence>
<dbReference type="GO" id="GO:0046952">
    <property type="term" value="P:ketone body catabolic process"/>
    <property type="evidence" value="ECO:0007669"/>
    <property type="project" value="InterPro"/>
</dbReference>
<dbReference type="PANTHER" id="PTHR13707">
    <property type="entry name" value="KETOACID-COENZYME A TRANSFERASE"/>
    <property type="match status" value="1"/>
</dbReference>
<dbReference type="UniPathway" id="UPA00929">
    <property type="reaction ID" value="UER00894"/>
</dbReference>
<dbReference type="InterPro" id="IPR012791">
    <property type="entry name" value="3-oxoacid_CoA-transf_B"/>
</dbReference>
<dbReference type="PROSITE" id="PS01273">
    <property type="entry name" value="COA_TRANSF_1"/>
    <property type="match status" value="1"/>
</dbReference>
<protein>
    <recommendedName>
        <fullName evidence="7">Succinyl-CoA:3-ketoacid-coenzyme A transferase</fullName>
        <ecNumber evidence="7">2.8.3.5</ecNumber>
    </recommendedName>
</protein>
<dbReference type="InterPro" id="IPR004164">
    <property type="entry name" value="CoA_transf_AS"/>
</dbReference>
<evidence type="ECO:0000256" key="5">
    <source>
        <dbReference type="ARBA" id="ARBA00022946"/>
    </source>
</evidence>
<dbReference type="SMART" id="SM00882">
    <property type="entry name" value="CoA_trans"/>
    <property type="match status" value="2"/>
</dbReference>
<dbReference type="AlphaFoldDB" id="A0A7I8VVR4"/>
<keyword evidence="11" id="KW-1185">Reference proteome</keyword>
<dbReference type="PANTHER" id="PTHR13707:SF23">
    <property type="entry name" value="SUCCINYL-COA:3-KETOACID-COENZYME A TRANSFERASE"/>
    <property type="match status" value="1"/>
</dbReference>
<name>A0A7I8VVR4_9ANNE</name>
<evidence type="ECO:0000256" key="4">
    <source>
        <dbReference type="ARBA" id="ARBA00022679"/>
    </source>
</evidence>
<keyword evidence="4 7" id="KW-0808">Transferase</keyword>
<proteinExistence type="inferred from homology"/>
<dbReference type="OrthoDB" id="1933379at2759"/>
<dbReference type="InterPro" id="IPR004163">
    <property type="entry name" value="CoA_transf_BS"/>
</dbReference>
<comment type="catalytic activity">
    <reaction evidence="7">
        <text>a 3-oxo acid + succinyl-CoA = a 3-oxoacyl-CoA + succinate</text>
        <dbReference type="Rhea" id="RHEA:24564"/>
        <dbReference type="ChEBI" id="CHEBI:30031"/>
        <dbReference type="ChEBI" id="CHEBI:35973"/>
        <dbReference type="ChEBI" id="CHEBI:57292"/>
        <dbReference type="ChEBI" id="CHEBI:90726"/>
        <dbReference type="EC" id="2.8.3.5"/>
    </reaction>
</comment>
<dbReference type="InterPro" id="IPR037171">
    <property type="entry name" value="NagB/RpiA_transferase-like"/>
</dbReference>
<dbReference type="EMBL" id="CAJFCJ010000012">
    <property type="protein sequence ID" value="CAD5120343.1"/>
    <property type="molecule type" value="Genomic_DNA"/>
</dbReference>
<dbReference type="GO" id="GO:0005739">
    <property type="term" value="C:mitochondrion"/>
    <property type="evidence" value="ECO:0007669"/>
    <property type="project" value="UniProtKB-SubCell"/>
</dbReference>
<feature type="region of interest" description="Disordered" evidence="9">
    <location>
        <begin position="285"/>
        <end position="305"/>
    </location>
</feature>
<comment type="pathway">
    <text evidence="2 7">Ketone metabolism; succinyl-CoA degradation; acetoacetyl-CoA from succinyl-CoA: step 1/1.</text>
</comment>
<keyword evidence="5" id="KW-0809">Transit peptide</keyword>
<accession>A0A7I8VVR4</accession>
<evidence type="ECO:0000313" key="10">
    <source>
        <dbReference type="EMBL" id="CAD5120343.1"/>
    </source>
</evidence>
<evidence type="ECO:0000256" key="9">
    <source>
        <dbReference type="SAM" id="MobiDB-lite"/>
    </source>
</evidence>
<dbReference type="GO" id="GO:0008260">
    <property type="term" value="F:succinyl-CoA:3-oxo-acid CoA-transferase activity"/>
    <property type="evidence" value="ECO:0007669"/>
    <property type="project" value="UniProtKB-EC"/>
</dbReference>
<dbReference type="Pfam" id="PF01144">
    <property type="entry name" value="CoA_trans"/>
    <property type="match status" value="2"/>
</dbReference>
<evidence type="ECO:0000256" key="3">
    <source>
        <dbReference type="ARBA" id="ARBA00007154"/>
    </source>
</evidence>
<dbReference type="FunFam" id="3.40.1080.10:FF:000002">
    <property type="entry name" value="Succinyl-CoA:3-ketoacid-coenzyme A transferase, mitochondrial"/>
    <property type="match status" value="1"/>
</dbReference>
<reference evidence="10 11" key="1">
    <citation type="submission" date="2020-08" db="EMBL/GenBank/DDBJ databases">
        <authorList>
            <person name="Hejnol A."/>
        </authorList>
    </citation>
    <scope>NUCLEOTIDE SEQUENCE [LARGE SCALE GENOMIC DNA]</scope>
</reference>
<evidence type="ECO:0000256" key="2">
    <source>
        <dbReference type="ARBA" id="ARBA00004753"/>
    </source>
</evidence>
<gene>
    <name evidence="10" type="ORF">DGYR_LOCUS8450</name>
</gene>
<comment type="function">
    <text evidence="7">Key enzyme for ketone body catabolism. Transfers the CoA moiety from succinate to acetoacetate. Formation of the enzyme-CoA intermediate proceeds via an unstable anhydride species formed between the carboxylate groups of the enzyme and substrate.</text>
</comment>
<dbReference type="NCBIfam" id="TIGR02428">
    <property type="entry name" value="pcaJ_scoB_fam"/>
    <property type="match status" value="1"/>
</dbReference>
<dbReference type="InterPro" id="IPR012792">
    <property type="entry name" value="3-oxoacid_CoA-transf_A"/>
</dbReference>
<comment type="caution">
    <text evidence="10">The sequence shown here is derived from an EMBL/GenBank/DDBJ whole genome shotgun (WGS) entry which is preliminary data.</text>
</comment>
<evidence type="ECO:0000256" key="6">
    <source>
        <dbReference type="ARBA" id="ARBA00023128"/>
    </source>
</evidence>